<dbReference type="EMBL" id="PNIE01000031">
    <property type="protein sequence ID" value="PMP63560.1"/>
    <property type="molecule type" value="Genomic_DNA"/>
</dbReference>
<evidence type="ECO:0000256" key="2">
    <source>
        <dbReference type="ARBA" id="ARBA00022741"/>
    </source>
</evidence>
<dbReference type="Pfam" id="PF17757">
    <property type="entry name" value="UvrB_inter"/>
    <property type="match status" value="1"/>
</dbReference>
<evidence type="ECO:0000256" key="8">
    <source>
        <dbReference type="ARBA" id="ARBA00023204"/>
    </source>
</evidence>
<sequence length="1113" mass="128709">MKRITNFSGINASFLGYLLAKEYKEELKNYALFVIFPDEEKKRDFYFTYKALSQEKISLYPSLTLPPFSEAYTIDEEEKERIKILWELKELKALIIDIKSFARKTIPQELLKKHYLYLLPGEKIDRESFLQNLILLGYERVGVVRNKGEFTVKGAVIDVFSPQYKNPLRIEFFGNEIINLKFFDPDTQKSLGLAEEGILIPARELFFPEDTKNLYEKILALKEQISPNRLSQLLEYIENKIYLENPEFLLPLFYEDLKLLHENLHPEKVLFILYEKERIFNELEAFWNRILKFSEKAKAREKLLFDEKKLYADLEEIETIFAKYPVVEIKELPFRGTNFKVFEIKNVHLNEGKDRINEAFKFLIENLQEKKEILLFTQDETIRKTIEDGLTLRGYEVPQNLKFYTGEIREGFIYPEQNLILTSETELFGKRLKKGSAEKAKKNGKTYFRRYEDLKPGDFVVHKIHGIGKFQGLQFLKVDGFEGEFLAIEYEGGDKLYLPVTRLSELYPYVGVGDKEPQLDKLGKKTFLKRKKEVEKKLTEVVEEILKLYAERKAIKSFSIPIDNLALAEFEQTFPYEETPDQLTAIEEILEDLSSPKPMERLLVGDVGFGKTEVALRAIFATARAGKQVALLTPTTLLAEQHYRNFKERLEPFGIKVGILSRLRNESDQRETIKKLKEGEILVVIGTHRLLSKDVEFKDLGLLVIDEEHRFGVKQKERLKQLKKKVKVLSLSATPIPRSLQLSLLGIFDLSLIETPPPGRKAIKTVLTTFDPELIKNAIEEELKRGGQIYFVHPRIQGLSGLARFLQKLIPSARIEIVHGQLEETQLENAIYKFLNKEVDLLVCTPIIGSGIDIPSANTIFINRADMFGLADIYQLRGRVGRGTEKAYCYLLVPDFKTLTEGAQKRLKALMQFVELGSGFKLALSDLKIRGAGELLGINQSGHINKVGYELYLELLENTIRTLKGEEVEDWEPEVNLKVPAFIPSSYVPEIEERLGLYRELVLISKVPELEDFKNFLEDKYGKLPVEVENLIKIYQLKLYMKALKIPSIEEKNKLLYFILKDLSLLPKFRRVSNSKDFKILRIHQEKEKATLVLKVDGALLDRALIICESLLS</sequence>
<dbReference type="InterPro" id="IPR027417">
    <property type="entry name" value="P-loop_NTPase"/>
</dbReference>
<evidence type="ECO:0000256" key="4">
    <source>
        <dbReference type="ARBA" id="ARBA00022801"/>
    </source>
</evidence>
<dbReference type="SMART" id="SM00490">
    <property type="entry name" value="HELICc"/>
    <property type="match status" value="1"/>
</dbReference>
<dbReference type="SMART" id="SM01058">
    <property type="entry name" value="CarD_TRCF"/>
    <property type="match status" value="1"/>
</dbReference>
<evidence type="ECO:0000259" key="10">
    <source>
        <dbReference type="PROSITE" id="PS51192"/>
    </source>
</evidence>
<proteinExistence type="inferred from homology"/>
<evidence type="ECO:0000256" key="9">
    <source>
        <dbReference type="HAMAP-Rule" id="MF_00969"/>
    </source>
</evidence>
<dbReference type="Proteomes" id="UP000235731">
    <property type="component" value="Unassembled WGS sequence"/>
</dbReference>
<dbReference type="InterPro" id="IPR001650">
    <property type="entry name" value="Helicase_C-like"/>
</dbReference>
<feature type="domain" description="Helicase C-terminal" evidence="11">
    <location>
        <begin position="774"/>
        <end position="928"/>
    </location>
</feature>
<evidence type="ECO:0000259" key="11">
    <source>
        <dbReference type="PROSITE" id="PS51194"/>
    </source>
</evidence>
<protein>
    <recommendedName>
        <fullName evidence="9">Transcription-repair-coupling factor</fullName>
        <shortName evidence="9">TRCF</shortName>
        <ecNumber evidence="9">3.6.4.-</ecNumber>
    </recommendedName>
</protein>
<dbReference type="InterPro" id="IPR037235">
    <property type="entry name" value="TRCF-like_C_D7"/>
</dbReference>
<dbReference type="Gene3D" id="2.40.10.170">
    <property type="match status" value="1"/>
</dbReference>
<dbReference type="AlphaFoldDB" id="A0A2N7PK85"/>
<organism evidence="12 13">
    <name type="scientific">Caldimicrobium thiodismutans</name>
    <dbReference type="NCBI Taxonomy" id="1653476"/>
    <lineage>
        <taxon>Bacteria</taxon>
        <taxon>Pseudomonadati</taxon>
        <taxon>Thermodesulfobacteriota</taxon>
        <taxon>Thermodesulfobacteria</taxon>
        <taxon>Thermodesulfobacteriales</taxon>
        <taxon>Thermodesulfobacteriaceae</taxon>
        <taxon>Caldimicrobium</taxon>
    </lineage>
</organism>
<dbReference type="NCBIfam" id="TIGR00580">
    <property type="entry name" value="mfd"/>
    <property type="match status" value="1"/>
</dbReference>
<reference evidence="12 13" key="1">
    <citation type="submission" date="2018-01" db="EMBL/GenBank/DDBJ databases">
        <title>Metagenomic assembled genomes from two thermal pools in the Uzon Caldera, Kamchatka, Russia.</title>
        <authorList>
            <person name="Wilkins L."/>
            <person name="Ettinger C."/>
        </authorList>
    </citation>
    <scope>NUCLEOTIDE SEQUENCE [LARGE SCALE GENOMIC DNA]</scope>
    <source>
        <strain evidence="12">ZAV-15</strain>
    </source>
</reference>
<name>A0A2N7PK85_9BACT</name>
<dbReference type="GO" id="GO:0006355">
    <property type="term" value="P:regulation of DNA-templated transcription"/>
    <property type="evidence" value="ECO:0007669"/>
    <property type="project" value="UniProtKB-UniRule"/>
</dbReference>
<dbReference type="GO" id="GO:0000716">
    <property type="term" value="P:transcription-coupled nucleotide-excision repair, DNA damage recognition"/>
    <property type="evidence" value="ECO:0007669"/>
    <property type="project" value="UniProtKB-UniRule"/>
</dbReference>
<keyword evidence="2 9" id="KW-0547">Nucleotide-binding</keyword>
<evidence type="ECO:0000256" key="3">
    <source>
        <dbReference type="ARBA" id="ARBA00022763"/>
    </source>
</evidence>
<accession>A0A2N7PK85</accession>
<evidence type="ECO:0000256" key="5">
    <source>
        <dbReference type="ARBA" id="ARBA00022806"/>
    </source>
</evidence>
<dbReference type="Gene3D" id="3.40.50.300">
    <property type="entry name" value="P-loop containing nucleotide triphosphate hydrolases"/>
    <property type="match status" value="2"/>
</dbReference>
<dbReference type="HAMAP" id="MF_00969">
    <property type="entry name" value="TRCF"/>
    <property type="match status" value="1"/>
</dbReference>
<dbReference type="EC" id="3.6.4.-" evidence="9"/>
<feature type="domain" description="Helicase ATP-binding" evidence="10">
    <location>
        <begin position="592"/>
        <end position="753"/>
    </location>
</feature>
<dbReference type="GO" id="GO:0005737">
    <property type="term" value="C:cytoplasm"/>
    <property type="evidence" value="ECO:0007669"/>
    <property type="project" value="UniProtKB-SubCell"/>
</dbReference>
<dbReference type="InterPro" id="IPR005118">
    <property type="entry name" value="TRCF_C"/>
</dbReference>
<dbReference type="Pfam" id="PF03461">
    <property type="entry name" value="TRCF"/>
    <property type="match status" value="1"/>
</dbReference>
<dbReference type="GO" id="GO:0005524">
    <property type="term" value="F:ATP binding"/>
    <property type="evidence" value="ECO:0007669"/>
    <property type="project" value="UniProtKB-UniRule"/>
</dbReference>
<dbReference type="Pfam" id="PF02559">
    <property type="entry name" value="CarD_TRCF_RID"/>
    <property type="match status" value="1"/>
</dbReference>
<dbReference type="InterPro" id="IPR041471">
    <property type="entry name" value="UvrB_inter"/>
</dbReference>
<dbReference type="SUPFAM" id="SSF52540">
    <property type="entry name" value="P-loop containing nucleoside triphosphate hydrolases"/>
    <property type="match status" value="3"/>
</dbReference>
<dbReference type="SUPFAM" id="SSF143517">
    <property type="entry name" value="TRCF domain-like"/>
    <property type="match status" value="1"/>
</dbReference>
<dbReference type="SMART" id="SM00487">
    <property type="entry name" value="DEXDc"/>
    <property type="match status" value="1"/>
</dbReference>
<dbReference type="PROSITE" id="PS51192">
    <property type="entry name" value="HELICASE_ATP_BIND_1"/>
    <property type="match status" value="1"/>
</dbReference>
<gene>
    <name evidence="9 12" type="primary">mfd</name>
    <name evidence="12" type="ORF">C0197_02350</name>
</gene>
<comment type="caution">
    <text evidence="12">The sequence shown here is derived from an EMBL/GenBank/DDBJ whole genome shotgun (WGS) entry which is preliminary data.</text>
</comment>
<dbReference type="Pfam" id="PF00271">
    <property type="entry name" value="Helicase_C"/>
    <property type="match status" value="1"/>
</dbReference>
<dbReference type="Gene3D" id="3.40.50.11180">
    <property type="match status" value="1"/>
</dbReference>
<dbReference type="GO" id="GO:0016787">
    <property type="term" value="F:hydrolase activity"/>
    <property type="evidence" value="ECO:0007669"/>
    <property type="project" value="UniProtKB-KW"/>
</dbReference>
<dbReference type="PANTHER" id="PTHR47964:SF1">
    <property type="entry name" value="ATP-DEPENDENT DNA HELICASE HOMOLOG RECG, CHLOROPLASTIC"/>
    <property type="match status" value="1"/>
</dbReference>
<comment type="similarity">
    <text evidence="9">In the C-terminal section; belongs to the helicase family. RecG subfamily.</text>
</comment>
<dbReference type="GO" id="GO:0003684">
    <property type="term" value="F:damaged DNA binding"/>
    <property type="evidence" value="ECO:0007669"/>
    <property type="project" value="InterPro"/>
</dbReference>
<comment type="subcellular location">
    <subcellularLocation>
        <location evidence="9">Cytoplasm</location>
    </subcellularLocation>
</comment>
<dbReference type="Gene3D" id="3.90.1150.50">
    <property type="entry name" value="Transcription-repair-coupling factor, D7 domain"/>
    <property type="match status" value="1"/>
</dbReference>
<dbReference type="SUPFAM" id="SSF141259">
    <property type="entry name" value="CarD-like"/>
    <property type="match status" value="1"/>
</dbReference>
<dbReference type="Gene3D" id="3.30.2060.10">
    <property type="entry name" value="Penicillin-binding protein 1b domain"/>
    <property type="match status" value="1"/>
</dbReference>
<comment type="function">
    <text evidence="9">Couples transcription and DNA repair by recognizing RNA polymerase (RNAP) stalled at DNA lesions. Mediates ATP-dependent release of RNAP and its truncated transcript from the DNA, and recruitment of nucleotide excision repair machinery to the damaged site.</text>
</comment>
<evidence type="ECO:0000256" key="1">
    <source>
        <dbReference type="ARBA" id="ARBA00022490"/>
    </source>
</evidence>
<dbReference type="PANTHER" id="PTHR47964">
    <property type="entry name" value="ATP-DEPENDENT DNA HELICASE HOMOLOG RECG, CHLOROPLASTIC"/>
    <property type="match status" value="1"/>
</dbReference>
<dbReference type="PROSITE" id="PS51194">
    <property type="entry name" value="HELICASE_CTER"/>
    <property type="match status" value="1"/>
</dbReference>
<dbReference type="GO" id="GO:0003678">
    <property type="term" value="F:DNA helicase activity"/>
    <property type="evidence" value="ECO:0007669"/>
    <property type="project" value="TreeGrafter"/>
</dbReference>
<dbReference type="InterPro" id="IPR047112">
    <property type="entry name" value="RecG/Mfd"/>
</dbReference>
<keyword evidence="4 9" id="KW-0378">Hydrolase</keyword>
<evidence type="ECO:0000256" key="7">
    <source>
        <dbReference type="ARBA" id="ARBA00023125"/>
    </source>
</evidence>
<keyword evidence="8 9" id="KW-0234">DNA repair</keyword>
<dbReference type="InterPro" id="IPR004576">
    <property type="entry name" value="Mfd"/>
</dbReference>
<evidence type="ECO:0000256" key="6">
    <source>
        <dbReference type="ARBA" id="ARBA00022840"/>
    </source>
</evidence>
<dbReference type="InterPro" id="IPR036101">
    <property type="entry name" value="CarD-like/TRCF_RID_sf"/>
</dbReference>
<keyword evidence="7 9" id="KW-0238">DNA-binding</keyword>
<dbReference type="InterPro" id="IPR014001">
    <property type="entry name" value="Helicase_ATP-bd"/>
</dbReference>
<dbReference type="InterPro" id="IPR011545">
    <property type="entry name" value="DEAD/DEAH_box_helicase_dom"/>
</dbReference>
<dbReference type="InterPro" id="IPR003711">
    <property type="entry name" value="CarD-like/TRCF_RID"/>
</dbReference>
<dbReference type="CDD" id="cd17991">
    <property type="entry name" value="DEXHc_TRCF"/>
    <property type="match status" value="1"/>
</dbReference>
<evidence type="ECO:0000313" key="13">
    <source>
        <dbReference type="Proteomes" id="UP000235731"/>
    </source>
</evidence>
<keyword evidence="3 9" id="KW-0227">DNA damage</keyword>
<keyword evidence="6 9" id="KW-0067">ATP-binding</keyword>
<keyword evidence="1 9" id="KW-0963">Cytoplasm</keyword>
<dbReference type="Pfam" id="PF00270">
    <property type="entry name" value="DEAD"/>
    <property type="match status" value="1"/>
</dbReference>
<keyword evidence="5" id="KW-0347">Helicase</keyword>
<comment type="similarity">
    <text evidence="9">In the N-terminal section; belongs to the UvrB family.</text>
</comment>
<dbReference type="SMART" id="SM00982">
    <property type="entry name" value="TRCF"/>
    <property type="match status" value="1"/>
</dbReference>
<evidence type="ECO:0000313" key="12">
    <source>
        <dbReference type="EMBL" id="PMP63560.1"/>
    </source>
</evidence>